<feature type="coiled-coil region" evidence="7">
    <location>
        <begin position="1461"/>
        <end position="1579"/>
    </location>
</feature>
<dbReference type="PANTHER" id="PTHR45615:SF36">
    <property type="entry name" value="MYOSIN HEAVY CHAIN-LIKE, ISOFORM B-RELATED"/>
    <property type="match status" value="1"/>
</dbReference>
<dbReference type="Gene3D" id="4.10.270.10">
    <property type="entry name" value="Myosin, subunit A"/>
    <property type="match status" value="1"/>
</dbReference>
<proteinExistence type="inferred from homology"/>
<evidence type="ECO:0000256" key="2">
    <source>
        <dbReference type="ARBA" id="ARBA00022840"/>
    </source>
</evidence>
<dbReference type="GO" id="GO:0032982">
    <property type="term" value="C:myosin filament"/>
    <property type="evidence" value="ECO:0007669"/>
    <property type="project" value="TreeGrafter"/>
</dbReference>
<name>A0A914C197_9BILA</name>
<dbReference type="InterPro" id="IPR036034">
    <property type="entry name" value="PDZ_sf"/>
</dbReference>
<dbReference type="PROSITE" id="PS50106">
    <property type="entry name" value="PDZ"/>
    <property type="match status" value="1"/>
</dbReference>
<dbReference type="PRINTS" id="PR00193">
    <property type="entry name" value="MYOSINHEAVY"/>
</dbReference>
<dbReference type="InterPro" id="IPR001478">
    <property type="entry name" value="PDZ"/>
</dbReference>
<dbReference type="PANTHER" id="PTHR45615">
    <property type="entry name" value="MYOSIN HEAVY CHAIN, NON-MUSCLE"/>
    <property type="match status" value="1"/>
</dbReference>
<dbReference type="Gene3D" id="3.40.850.10">
    <property type="entry name" value="Kinesin motor domain"/>
    <property type="match status" value="1"/>
</dbReference>
<feature type="compositionally biased region" description="Polar residues" evidence="8">
    <location>
        <begin position="1740"/>
        <end position="1749"/>
    </location>
</feature>
<dbReference type="InterPro" id="IPR036961">
    <property type="entry name" value="Kinesin_motor_dom_sf"/>
</dbReference>
<comment type="caution">
    <text evidence="6">Lacks conserved residue(s) required for the propagation of feature annotation.</text>
</comment>
<evidence type="ECO:0000259" key="9">
    <source>
        <dbReference type="PROSITE" id="PS50106"/>
    </source>
</evidence>
<protein>
    <submittedName>
        <fullName evidence="12">Myosin XVIIIA</fullName>
    </submittedName>
</protein>
<dbReference type="InterPro" id="IPR027417">
    <property type="entry name" value="P-loop_NTPase"/>
</dbReference>
<dbReference type="Pfam" id="PF00063">
    <property type="entry name" value="Myosin_head"/>
    <property type="match status" value="1"/>
</dbReference>
<dbReference type="Proteomes" id="UP000887540">
    <property type="component" value="Unplaced"/>
</dbReference>
<feature type="coiled-coil region" evidence="7">
    <location>
        <begin position="1614"/>
        <end position="1708"/>
    </location>
</feature>
<dbReference type="InterPro" id="IPR057772">
    <property type="entry name" value="SH3_Myo18a"/>
</dbReference>
<evidence type="ECO:0000259" key="10">
    <source>
        <dbReference type="PROSITE" id="PS51456"/>
    </source>
</evidence>
<evidence type="ECO:0000313" key="12">
    <source>
        <dbReference type="WBParaSite" id="ACRNAN_Path_1494.g5828.t2"/>
    </source>
</evidence>
<feature type="binding site" evidence="6">
    <location>
        <begin position="347"/>
        <end position="354"/>
    </location>
    <ligand>
        <name>ATP</name>
        <dbReference type="ChEBI" id="CHEBI:30616"/>
    </ligand>
</feature>
<dbReference type="GO" id="GO:0005737">
    <property type="term" value="C:cytoplasm"/>
    <property type="evidence" value="ECO:0007669"/>
    <property type="project" value="TreeGrafter"/>
</dbReference>
<evidence type="ECO:0000256" key="4">
    <source>
        <dbReference type="ARBA" id="ARBA00023123"/>
    </source>
</evidence>
<accession>A0A914C197</accession>
<feature type="region of interest" description="Disordered" evidence="8">
    <location>
        <begin position="14"/>
        <end position="45"/>
    </location>
</feature>
<dbReference type="SUPFAM" id="SSF90257">
    <property type="entry name" value="Myosin rod fragments"/>
    <property type="match status" value="1"/>
</dbReference>
<dbReference type="GO" id="GO:0016460">
    <property type="term" value="C:myosin II complex"/>
    <property type="evidence" value="ECO:0007669"/>
    <property type="project" value="TreeGrafter"/>
</dbReference>
<dbReference type="Gene3D" id="1.20.58.530">
    <property type="match status" value="1"/>
</dbReference>
<sequence>MTNEHAEDMLKLEETKQKHFFETRPSPQFLPDERENSPTSMNNSASFGVPKDFNIPGLSLPALAAVQVDVREITLQKSVAGDFGFHIRRAQYPLGGSQELRSIVFAEPNEIRPGPPRPNDLATGLLPGDQLLEVEGVAVQALSREELLKLIQNAGKTLRVKVRAVPELVELCGRSQRGVRDEGDSLQLKTIDASVFEAIPEDERYWLVHSHGYTIARLFEFLPEGKARISVAGTEMIVDSSDIDRANPSSMDRMPELAALKYLNETSAIHLLRQRFGCNLQYTNGSARSLLYMASTEEDVSNMNDILVQMFRGCRRNQMPPHIYATAQQVYRHLQVTGRNQSVVLTGVTGSGKSRQLRSFVHYLCGVAGWTKALTFEKLSTAFGILEAFGNCATRLNKNSTRFIKFVELGFDMSAALASAKIQTFLLETIRLIKKPEKESVFHVFYYMWEGADDGLRARLKLDSITQPFIHVFKRDEDKEAARLAWHRLIESLKSIGFTQKQIDGICDVLGAIFHLAFSEATQGIASKSNFIRATNAQYAASLLGTPLEKLSQAIFRGIGTPTTSNTMNRFSMSNRSQSGQEALNNFIQCLYHELFSAIGSHINQKLAQHSATTWITLLDVPGGNFNSQWTDWGPSRPSTLNDLILNYLNERLAELFYNCSFKEPAEVYAREQVLVDVEKPISAPHAICRLLDQKAQLVNCVDLDKLSEENRGLLRLLEEESMFPGASDSAFFERIFVHFENSRLIHRHPRNPLQFVVAHCMNTSPTTYSVEGWVKMAQPSHASYTIPQLLQSSNKDTLLELFTLSALSQSESSLKLRRATQSVQNDAVGKRTIGGFLTNISVQLDHVFNAVTHATHVHFVHCVQPHPPTTLSSANMMTNSRDILDVPFVRHQLRSFLFIDAVRANNRGYPERLPFRDFRRRFQCLLQEQSNVKAADSLIDALDDRSAVQKILEKMDIYEHRYRIGISQVLLRSDVLVELEEKRDLSLSGLVVDLQRACRRHLAHRWLAKRRIQELAIKCVQKNGLCYLKTREWPWWKLYTRVIPLLSMSRADEEQREWRDKLRNLESANNDLRLAKTKLEGEVVELEQLLRQRDQTSQNLSLTLENEAEARIQLENEIRLLQLKISATVRAEAGEMAKPLREYFYYHRQGPAPWYKYQQTENWEKSEERRDSSTNLADWNNHEKTVELKTQLDKLRDNEAALKLKAQKATEQLQDVQAELENLRSRNDQLEKWQKNHDSEMHVIREQLEEAKREKERSERDRQDWTITNTKRNNEIQMLREENAELRSSLTKAKKEIDEITEANTNASEVEVNTLRKTKRELENKIADLEDELDELTTKNQCLEKNATRVEMASERLKLESHREIDAKENELSEIRAQMSRRLRAFEDEISELQDNNSSLLKQNRLLEARCQQVEIRNQTHLEANGSRYKREYKKALALLKDTQNVLAMERENAPSQSLIRQLREQMEEAEAAKLSALKGRHSLEGELSELRTQLESALAGKNAAEDKLMVLLKEKNSAMTLVEEHDEQLQALLKKYKVVVQQASVDSITLVDQIEQIAELEKQKQRLTEQLNEAAGALEFHKIHSVEKHRYQLLELKIRDLEAKLDLEIAHKQRLESIVIKLKDEIDSLEGQLDEAKTSKERELEGLRKTKKQVLLLQEQINDQKKREAELFHKYKQAKTENDKLADEHQESMSNLKVAMKRIESLQNVLNQDLSRDGSDSENEMNDQPIGDIEPAKSLSNGVHSVC</sequence>
<keyword evidence="11" id="KW-1185">Reference proteome</keyword>
<dbReference type="Gene3D" id="1.20.120.720">
    <property type="entry name" value="Myosin VI head, motor domain, U50 subdomain"/>
    <property type="match status" value="1"/>
</dbReference>
<dbReference type="PROSITE" id="PS51456">
    <property type="entry name" value="MYOSIN_MOTOR"/>
    <property type="match status" value="1"/>
</dbReference>
<evidence type="ECO:0000256" key="3">
    <source>
        <dbReference type="ARBA" id="ARBA00023054"/>
    </source>
</evidence>
<dbReference type="WBParaSite" id="ACRNAN_Path_1494.g5828.t2">
    <property type="protein sequence ID" value="ACRNAN_Path_1494.g5828.t2"/>
    <property type="gene ID" value="ACRNAN_Path_1494.g5828"/>
</dbReference>
<dbReference type="Gene3D" id="1.10.10.820">
    <property type="match status" value="1"/>
</dbReference>
<organism evidence="11 12">
    <name type="scientific">Acrobeloides nanus</name>
    <dbReference type="NCBI Taxonomy" id="290746"/>
    <lineage>
        <taxon>Eukaryota</taxon>
        <taxon>Metazoa</taxon>
        <taxon>Ecdysozoa</taxon>
        <taxon>Nematoda</taxon>
        <taxon>Chromadorea</taxon>
        <taxon>Rhabditida</taxon>
        <taxon>Tylenchina</taxon>
        <taxon>Cephalobomorpha</taxon>
        <taxon>Cephaloboidea</taxon>
        <taxon>Cephalobidae</taxon>
        <taxon>Acrobeloides</taxon>
    </lineage>
</organism>
<evidence type="ECO:0000256" key="5">
    <source>
        <dbReference type="ARBA" id="ARBA00023175"/>
    </source>
</evidence>
<dbReference type="Gene3D" id="2.30.42.10">
    <property type="match status" value="1"/>
</dbReference>
<comment type="similarity">
    <text evidence="6">Belongs to the TRAFAC class myosin-kinesin ATPase superfamily. Myosin family.</text>
</comment>
<evidence type="ECO:0000256" key="6">
    <source>
        <dbReference type="PROSITE-ProRule" id="PRU00782"/>
    </source>
</evidence>
<feature type="coiled-coil region" evidence="7">
    <location>
        <begin position="1049"/>
        <end position="1125"/>
    </location>
</feature>
<evidence type="ECO:0000313" key="11">
    <source>
        <dbReference type="Proteomes" id="UP000887540"/>
    </source>
</evidence>
<dbReference type="GO" id="GO:0031032">
    <property type="term" value="P:actomyosin structure organization"/>
    <property type="evidence" value="ECO:0007669"/>
    <property type="project" value="TreeGrafter"/>
</dbReference>
<dbReference type="SUPFAM" id="SSF52540">
    <property type="entry name" value="P-loop containing nucleoside triphosphate hydrolases"/>
    <property type="match status" value="1"/>
</dbReference>
<dbReference type="SMART" id="SM00242">
    <property type="entry name" value="MYSc"/>
    <property type="match status" value="1"/>
</dbReference>
<dbReference type="Gene3D" id="6.20.240.20">
    <property type="match status" value="1"/>
</dbReference>
<evidence type="ECO:0000256" key="1">
    <source>
        <dbReference type="ARBA" id="ARBA00022741"/>
    </source>
</evidence>
<feature type="region of interest" description="Disordered" evidence="8">
    <location>
        <begin position="1712"/>
        <end position="1749"/>
    </location>
</feature>
<feature type="coiled-coil region" evidence="7">
    <location>
        <begin position="1186"/>
        <end position="1418"/>
    </location>
</feature>
<evidence type="ECO:0000256" key="7">
    <source>
        <dbReference type="SAM" id="Coils"/>
    </source>
</evidence>
<dbReference type="InterPro" id="IPR001609">
    <property type="entry name" value="Myosin_head_motor_dom-like"/>
</dbReference>
<keyword evidence="2 6" id="KW-0067">ATP-binding</keyword>
<dbReference type="SUPFAM" id="SSF50156">
    <property type="entry name" value="PDZ domain-like"/>
    <property type="match status" value="1"/>
</dbReference>
<keyword evidence="6" id="KW-0009">Actin-binding</keyword>
<keyword evidence="5 6" id="KW-0505">Motor protein</keyword>
<keyword evidence="4 6" id="KW-0518">Myosin</keyword>
<evidence type="ECO:0000256" key="8">
    <source>
        <dbReference type="SAM" id="MobiDB-lite"/>
    </source>
</evidence>
<feature type="domain" description="PDZ" evidence="9">
    <location>
        <begin position="72"/>
        <end position="166"/>
    </location>
</feature>
<keyword evidence="3 7" id="KW-0175">Coiled coil</keyword>
<dbReference type="GO" id="GO:0003774">
    <property type="term" value="F:cytoskeletal motor activity"/>
    <property type="evidence" value="ECO:0007669"/>
    <property type="project" value="UniProtKB-UniRule"/>
</dbReference>
<reference evidence="12" key="1">
    <citation type="submission" date="2022-11" db="UniProtKB">
        <authorList>
            <consortium name="WormBaseParasite"/>
        </authorList>
    </citation>
    <scope>IDENTIFICATION</scope>
</reference>
<dbReference type="GO" id="GO:0005524">
    <property type="term" value="F:ATP binding"/>
    <property type="evidence" value="ECO:0007669"/>
    <property type="project" value="UniProtKB-UniRule"/>
</dbReference>
<feature type="domain" description="Myosin motor" evidence="10">
    <location>
        <begin position="252"/>
        <end position="985"/>
    </location>
</feature>
<keyword evidence="1 6" id="KW-0547">Nucleotide-binding</keyword>
<dbReference type="GO" id="GO:0051015">
    <property type="term" value="F:actin filament binding"/>
    <property type="evidence" value="ECO:0007669"/>
    <property type="project" value="TreeGrafter"/>
</dbReference>
<dbReference type="Pfam" id="PF24556">
    <property type="entry name" value="SH3_Myosin-XVIIIa"/>
    <property type="match status" value="1"/>
</dbReference>